<reference evidence="1" key="1">
    <citation type="submission" date="2023-03" db="EMBL/GenBank/DDBJ databases">
        <title>Andean soil-derived lignocellulolytic bacterial consortium as a source of novel taxa and putative plastic-active enzymes.</title>
        <authorList>
            <person name="Diaz-Garcia L."/>
            <person name="Chuvochina M."/>
            <person name="Feuerriegel G."/>
            <person name="Bunk B."/>
            <person name="Sproer C."/>
            <person name="Streit W.R."/>
            <person name="Rodriguez L.M."/>
            <person name="Overmann J."/>
            <person name="Jimenez D.J."/>
        </authorList>
    </citation>
    <scope>NUCLEOTIDE SEQUENCE</scope>
    <source>
        <strain evidence="1">MAG 2441</strain>
    </source>
</reference>
<sequence length="140" mass="16224">MKVTTGMMVSYPKLSDVQEHKEKPLLQSGVHLPRPEVYQDLLEISDQARQIAADINHELVKVNIPDRPIGAPDDYIPVSELMRRFDPQNYEKMNQHFGNNESEKGLLLLIDFTKKLPLHPDWIEKYREELQQPVDDGFSS</sequence>
<dbReference type="AlphaFoldDB" id="A0AA95EY44"/>
<keyword evidence="2" id="KW-1185">Reference proteome</keyword>
<organism evidence="1 2">
    <name type="scientific">Candidatus Cohnella colombiensis</name>
    <dbReference type="NCBI Taxonomy" id="3121368"/>
    <lineage>
        <taxon>Bacteria</taxon>
        <taxon>Bacillati</taxon>
        <taxon>Bacillota</taxon>
        <taxon>Bacilli</taxon>
        <taxon>Bacillales</taxon>
        <taxon>Paenibacillaceae</taxon>
        <taxon>Cohnella</taxon>
    </lineage>
</organism>
<dbReference type="Proteomes" id="UP001178662">
    <property type="component" value="Chromosome"/>
</dbReference>
<evidence type="ECO:0000313" key="2">
    <source>
        <dbReference type="Proteomes" id="UP001178662"/>
    </source>
</evidence>
<gene>
    <name evidence="1" type="ORF">P0Y55_02820</name>
</gene>
<dbReference type="EMBL" id="CP119317">
    <property type="protein sequence ID" value="WEK55031.1"/>
    <property type="molecule type" value="Genomic_DNA"/>
</dbReference>
<accession>A0AA95EY44</accession>
<proteinExistence type="predicted"/>
<evidence type="ECO:0000313" key="1">
    <source>
        <dbReference type="EMBL" id="WEK55031.1"/>
    </source>
</evidence>
<protein>
    <submittedName>
        <fullName evidence="1">Uncharacterized protein</fullName>
    </submittedName>
</protein>
<name>A0AA95EY44_9BACL</name>